<gene>
    <name evidence="1" type="ORF">H8S08_04415</name>
</gene>
<dbReference type="Proteomes" id="UP000636891">
    <property type="component" value="Unassembled WGS sequence"/>
</dbReference>
<reference evidence="1 2" key="1">
    <citation type="submission" date="2020-08" db="EMBL/GenBank/DDBJ databases">
        <title>Genome public.</title>
        <authorList>
            <person name="Liu C."/>
            <person name="Sun Q."/>
        </authorList>
    </citation>
    <scope>NUCLEOTIDE SEQUENCE [LARGE SCALE GENOMIC DNA]</scope>
    <source>
        <strain evidence="1 2">New-7</strain>
    </source>
</reference>
<comment type="caution">
    <text evidence="1">The sequence shown here is derived from an EMBL/GenBank/DDBJ whole genome shotgun (WGS) entry which is preliminary data.</text>
</comment>
<accession>A0ABR7CKW8</accession>
<name>A0ABR7CKW8_9BACT</name>
<keyword evidence="2" id="KW-1185">Reference proteome</keyword>
<dbReference type="EMBL" id="JACOOK010000002">
    <property type="protein sequence ID" value="MBC5616264.1"/>
    <property type="molecule type" value="Genomic_DNA"/>
</dbReference>
<sequence>MRGHSTLYKIEDPRSMNIYTGDRPKADKLIDQRECKSTEGMKKWLDIIGRPRTMELLSSFVRNNRLLHLFGRQRRVYMPIGGR</sequence>
<evidence type="ECO:0000313" key="2">
    <source>
        <dbReference type="Proteomes" id="UP000636891"/>
    </source>
</evidence>
<evidence type="ECO:0000313" key="1">
    <source>
        <dbReference type="EMBL" id="MBC5616264.1"/>
    </source>
</evidence>
<proteinExistence type="predicted"/>
<organism evidence="1 2">
    <name type="scientific">Alistipes hominis</name>
    <dbReference type="NCBI Taxonomy" id="2763015"/>
    <lineage>
        <taxon>Bacteria</taxon>
        <taxon>Pseudomonadati</taxon>
        <taxon>Bacteroidota</taxon>
        <taxon>Bacteroidia</taxon>
        <taxon>Bacteroidales</taxon>
        <taxon>Rikenellaceae</taxon>
        <taxon>Alistipes</taxon>
    </lineage>
</organism>
<protein>
    <submittedName>
        <fullName evidence="1">Uncharacterized protein</fullName>
    </submittedName>
</protein>
<dbReference type="RefSeq" id="WP_118655513.1">
    <property type="nucleotide sequence ID" value="NZ_JACOOK010000002.1"/>
</dbReference>